<sequence length="357" mass="39448">MSNTEIQVSLAERSYPIIIGRGLIQQAQQFEKVIKGSKVVVITNTTVAPLYLEQLTQSLSKFDVLTYQLPDGEQYKSLEYFEKINSFLLEHNCARDVTLIALGGGVVGDLVGFVAACYQRGVDFIQVPTTLLSQVDSSVGGKTAVNHPLGKNMIGAFKQPEAVFIDIDSLSSLPAREFAAGMAEVLKYGIVFEREFWQSLIEAKTQILALEPAQLVRVIKRCCEIKAEIVAADETERGARALLNLGHTFGHAIEAEMGYGVWLHGEAVATGMVLATRLAHIRGYINQQDFDEVVTTIESYNLPIHKPSSMTLDDFVKHMKRDKKVQANVMRFIVPTKIGHCEIMSDVTEAELNSVLV</sequence>
<comment type="cofactor">
    <cofactor evidence="2 18">
        <name>NAD(+)</name>
        <dbReference type="ChEBI" id="CHEBI:57540"/>
    </cofactor>
</comment>
<dbReference type="InterPro" id="IPR030960">
    <property type="entry name" value="DHQS/DOIS_N"/>
</dbReference>
<keyword evidence="15 18" id="KW-0057">Aromatic amino acid biosynthesis</keyword>
<evidence type="ECO:0000256" key="5">
    <source>
        <dbReference type="ARBA" id="ARBA00004661"/>
    </source>
</evidence>
<comment type="catalytic activity">
    <reaction evidence="1 18">
        <text>7-phospho-2-dehydro-3-deoxy-D-arabino-heptonate = 3-dehydroquinate + phosphate</text>
        <dbReference type="Rhea" id="RHEA:21968"/>
        <dbReference type="ChEBI" id="CHEBI:32364"/>
        <dbReference type="ChEBI" id="CHEBI:43474"/>
        <dbReference type="ChEBI" id="CHEBI:58394"/>
        <dbReference type="EC" id="4.2.3.4"/>
    </reaction>
</comment>
<dbReference type="GO" id="GO:0003856">
    <property type="term" value="F:3-dehydroquinate synthase activity"/>
    <property type="evidence" value="ECO:0007669"/>
    <property type="project" value="UniProtKB-EC"/>
</dbReference>
<dbReference type="PIRSF" id="PIRSF001455">
    <property type="entry name" value="DHQ_synth"/>
    <property type="match status" value="1"/>
</dbReference>
<dbReference type="HAMAP" id="MF_00110">
    <property type="entry name" value="DHQ_synthase"/>
    <property type="match status" value="1"/>
</dbReference>
<dbReference type="InterPro" id="IPR050071">
    <property type="entry name" value="Dehydroquinate_synthase"/>
</dbReference>
<evidence type="ECO:0000256" key="16">
    <source>
        <dbReference type="ARBA" id="ARBA00023239"/>
    </source>
</evidence>
<evidence type="ECO:0000313" key="22">
    <source>
        <dbReference type="Proteomes" id="UP001163726"/>
    </source>
</evidence>
<name>A0ABY7AL30_9ALTE</name>
<dbReference type="CDD" id="cd08195">
    <property type="entry name" value="DHQS"/>
    <property type="match status" value="1"/>
</dbReference>
<keyword evidence="17 18" id="KW-0170">Cobalt</keyword>
<dbReference type="InterPro" id="IPR056179">
    <property type="entry name" value="DHQS_C"/>
</dbReference>
<feature type="binding site" evidence="18">
    <location>
        <position position="151"/>
    </location>
    <ligand>
        <name>NAD(+)</name>
        <dbReference type="ChEBI" id="CHEBI:57540"/>
    </ligand>
</feature>
<evidence type="ECO:0000256" key="13">
    <source>
        <dbReference type="ARBA" id="ARBA00022833"/>
    </source>
</evidence>
<comment type="cofactor">
    <cofactor evidence="18">
        <name>Co(2+)</name>
        <dbReference type="ChEBI" id="CHEBI:48828"/>
    </cofactor>
    <cofactor evidence="18">
        <name>Zn(2+)</name>
        <dbReference type="ChEBI" id="CHEBI:29105"/>
    </cofactor>
    <text evidence="18">Binds 1 divalent metal cation per subunit. Can use either Co(2+) or Zn(2+).</text>
</comment>
<organism evidence="21 22">
    <name type="scientific">Catenovulum adriaticum</name>
    <dbReference type="NCBI Taxonomy" id="2984846"/>
    <lineage>
        <taxon>Bacteria</taxon>
        <taxon>Pseudomonadati</taxon>
        <taxon>Pseudomonadota</taxon>
        <taxon>Gammaproteobacteria</taxon>
        <taxon>Alteromonadales</taxon>
        <taxon>Alteromonadaceae</taxon>
        <taxon>Catenovulum</taxon>
    </lineage>
</organism>
<feature type="domain" description="3-dehydroquinate synthase N-terminal" evidence="19">
    <location>
        <begin position="67"/>
        <end position="179"/>
    </location>
</feature>
<feature type="binding site" evidence="18">
    <location>
        <position position="247"/>
    </location>
    <ligand>
        <name>Zn(2+)</name>
        <dbReference type="ChEBI" id="CHEBI:29105"/>
    </ligand>
</feature>
<dbReference type="Pfam" id="PF24621">
    <property type="entry name" value="DHQS_C"/>
    <property type="match status" value="1"/>
</dbReference>
<evidence type="ECO:0000256" key="15">
    <source>
        <dbReference type="ARBA" id="ARBA00023141"/>
    </source>
</evidence>
<dbReference type="EC" id="4.2.3.4" evidence="7 18"/>
<feature type="binding site" evidence="18">
    <location>
        <begin position="105"/>
        <end position="109"/>
    </location>
    <ligand>
        <name>NAD(+)</name>
        <dbReference type="ChEBI" id="CHEBI:57540"/>
    </ligand>
</feature>
<evidence type="ECO:0000259" key="19">
    <source>
        <dbReference type="Pfam" id="PF01761"/>
    </source>
</evidence>
<reference evidence="21" key="1">
    <citation type="submission" date="2022-10" db="EMBL/GenBank/DDBJ databases">
        <title>Catenovulum adriacola sp. nov. isolated in the Harbour of Susak.</title>
        <authorList>
            <person name="Schoch T."/>
            <person name="Reich S.J."/>
            <person name="Stoeferle S."/>
            <person name="Flaiz M."/>
            <person name="Kazda M."/>
            <person name="Riedel C.U."/>
            <person name="Duerre P."/>
        </authorList>
    </citation>
    <scope>NUCLEOTIDE SEQUENCE</scope>
    <source>
        <strain evidence="21">TS8</strain>
    </source>
</reference>
<dbReference type="PANTHER" id="PTHR43622">
    <property type="entry name" value="3-DEHYDROQUINATE SYNTHASE"/>
    <property type="match status" value="1"/>
</dbReference>
<dbReference type="PANTHER" id="PTHR43622:SF7">
    <property type="entry name" value="3-DEHYDROQUINATE SYNTHASE, CHLOROPLASTIC"/>
    <property type="match status" value="1"/>
</dbReference>
<feature type="binding site" evidence="18">
    <location>
        <begin position="71"/>
        <end position="76"/>
    </location>
    <ligand>
        <name>NAD(+)</name>
        <dbReference type="ChEBI" id="CHEBI:57540"/>
    </ligand>
</feature>
<dbReference type="InterPro" id="IPR030963">
    <property type="entry name" value="DHQ_synth_fam"/>
</dbReference>
<evidence type="ECO:0000256" key="17">
    <source>
        <dbReference type="ARBA" id="ARBA00023285"/>
    </source>
</evidence>
<keyword evidence="22" id="KW-1185">Reference proteome</keyword>
<evidence type="ECO:0000256" key="3">
    <source>
        <dbReference type="ARBA" id="ARBA00003485"/>
    </source>
</evidence>
<dbReference type="Gene3D" id="1.20.1090.10">
    <property type="entry name" value="Dehydroquinate synthase-like - alpha domain"/>
    <property type="match status" value="1"/>
</dbReference>
<comment type="pathway">
    <text evidence="5 18">Metabolic intermediate biosynthesis; chorismate biosynthesis; chorismate from D-erythrose 4-phosphate and phosphoenolpyruvate: step 2/7.</text>
</comment>
<comment type="function">
    <text evidence="3 18">Catalyzes the conversion of 3-deoxy-D-arabino-heptulosonate 7-phosphate (DAHP) to dehydroquinate (DHQ).</text>
</comment>
<evidence type="ECO:0000256" key="6">
    <source>
        <dbReference type="ARBA" id="ARBA00005412"/>
    </source>
</evidence>
<keyword evidence="16 18" id="KW-0456">Lyase</keyword>
<evidence type="ECO:0000256" key="4">
    <source>
        <dbReference type="ARBA" id="ARBA00004496"/>
    </source>
</evidence>
<comment type="subcellular location">
    <subcellularLocation>
        <location evidence="4 18">Cytoplasm</location>
    </subcellularLocation>
</comment>
<dbReference type="NCBIfam" id="TIGR01357">
    <property type="entry name" value="aroB"/>
    <property type="match status" value="1"/>
</dbReference>
<keyword evidence="13 18" id="KW-0862">Zinc</keyword>
<feature type="binding site" evidence="18">
    <location>
        <position position="264"/>
    </location>
    <ligand>
        <name>Zn(2+)</name>
        <dbReference type="ChEBI" id="CHEBI:29105"/>
    </ligand>
</feature>
<evidence type="ECO:0000256" key="10">
    <source>
        <dbReference type="ARBA" id="ARBA00022605"/>
    </source>
</evidence>
<dbReference type="Pfam" id="PF01761">
    <property type="entry name" value="DHQ_synthase"/>
    <property type="match status" value="1"/>
</dbReference>
<evidence type="ECO:0000259" key="20">
    <source>
        <dbReference type="Pfam" id="PF24621"/>
    </source>
</evidence>
<keyword evidence="9 18" id="KW-0963">Cytoplasm</keyword>
<feature type="binding site" evidence="18">
    <location>
        <position position="184"/>
    </location>
    <ligand>
        <name>Zn(2+)</name>
        <dbReference type="ChEBI" id="CHEBI:29105"/>
    </ligand>
</feature>
<evidence type="ECO:0000256" key="14">
    <source>
        <dbReference type="ARBA" id="ARBA00023027"/>
    </source>
</evidence>
<dbReference type="InterPro" id="IPR016037">
    <property type="entry name" value="DHQ_synth_AroB"/>
</dbReference>
<protein>
    <recommendedName>
        <fullName evidence="8 18">3-dehydroquinate synthase</fullName>
        <shortName evidence="18">DHQS</shortName>
        <ecNumber evidence="7 18">4.2.3.4</ecNumber>
    </recommendedName>
</protein>
<evidence type="ECO:0000313" key="21">
    <source>
        <dbReference type="EMBL" id="WAJ70265.1"/>
    </source>
</evidence>
<proteinExistence type="inferred from homology"/>
<evidence type="ECO:0000256" key="8">
    <source>
        <dbReference type="ARBA" id="ARBA00017684"/>
    </source>
</evidence>
<evidence type="ECO:0000256" key="1">
    <source>
        <dbReference type="ARBA" id="ARBA00001393"/>
    </source>
</evidence>
<dbReference type="SUPFAM" id="SSF56796">
    <property type="entry name" value="Dehydroquinate synthase-like"/>
    <property type="match status" value="1"/>
</dbReference>
<evidence type="ECO:0000256" key="18">
    <source>
        <dbReference type="HAMAP-Rule" id="MF_00110"/>
    </source>
</evidence>
<dbReference type="Gene3D" id="3.40.50.1970">
    <property type="match status" value="1"/>
</dbReference>
<evidence type="ECO:0000256" key="12">
    <source>
        <dbReference type="ARBA" id="ARBA00022741"/>
    </source>
</evidence>
<evidence type="ECO:0000256" key="2">
    <source>
        <dbReference type="ARBA" id="ARBA00001911"/>
    </source>
</evidence>
<feature type="domain" description="3-dehydroquinate synthase C-terminal" evidence="20">
    <location>
        <begin position="181"/>
        <end position="325"/>
    </location>
</feature>
<evidence type="ECO:0000256" key="11">
    <source>
        <dbReference type="ARBA" id="ARBA00022723"/>
    </source>
</evidence>
<feature type="binding site" evidence="18">
    <location>
        <position position="142"/>
    </location>
    <ligand>
        <name>NAD(+)</name>
        <dbReference type="ChEBI" id="CHEBI:57540"/>
    </ligand>
</feature>
<dbReference type="RefSeq" id="WP_268074567.1">
    <property type="nucleotide sequence ID" value="NZ_CP109965.1"/>
</dbReference>
<comment type="similarity">
    <text evidence="6 18">Belongs to the sugar phosphate cyclases superfamily. Dehydroquinate synthase family.</text>
</comment>
<dbReference type="EMBL" id="CP109965">
    <property type="protein sequence ID" value="WAJ70265.1"/>
    <property type="molecule type" value="Genomic_DNA"/>
</dbReference>
<dbReference type="Proteomes" id="UP001163726">
    <property type="component" value="Chromosome"/>
</dbReference>
<comment type="caution">
    <text evidence="18">Lacks conserved residue(s) required for the propagation of feature annotation.</text>
</comment>
<evidence type="ECO:0000256" key="7">
    <source>
        <dbReference type="ARBA" id="ARBA00013031"/>
    </source>
</evidence>
<keyword evidence="11 18" id="KW-0479">Metal-binding</keyword>
<keyword evidence="12 18" id="KW-0547">Nucleotide-binding</keyword>
<keyword evidence="14 18" id="KW-0520">NAD</keyword>
<accession>A0ABY7AL30</accession>
<feature type="binding site" evidence="18">
    <location>
        <begin position="129"/>
        <end position="130"/>
    </location>
    <ligand>
        <name>NAD(+)</name>
        <dbReference type="ChEBI" id="CHEBI:57540"/>
    </ligand>
</feature>
<evidence type="ECO:0000256" key="9">
    <source>
        <dbReference type="ARBA" id="ARBA00022490"/>
    </source>
</evidence>
<gene>
    <name evidence="18 21" type="primary">aroB</name>
    <name evidence="21" type="ORF">OLW01_00125</name>
</gene>
<keyword evidence="10 18" id="KW-0028">Amino-acid biosynthesis</keyword>